<sequence>MIQLASFGSIERDDFIRLLAGKGIHISLLNTNCSLHIPITPAFLYAIGRENYTSAVRRRWQAGTQAKSTFLLIGITTQAMTGPTITVPTANFAVPYFFDYDPTGVGLVAELHIRLYIQHGSQDSSAQNFAAATDRFNVGETSLYPKTFSKFKNGFTKTRLASIQSTPLRNIIYRLGGNDRASCKAQKMQIGKPKDPSLRDSALILLVLSCRLRVSSIYRAILSEAQDVFHKGELVSSTTKRHASSSVHIGGLDWQASPKLQAIIILQAMEYFLTSFQTGDLDKTAEIKQGIARSEHIAQITTSAVKESEVETLLATRRIKCLL</sequence>
<protein>
    <submittedName>
        <fullName evidence="1">Uncharacterized protein</fullName>
    </submittedName>
</protein>
<dbReference type="AlphaFoldDB" id="A0A7C8JY19"/>
<comment type="caution">
    <text evidence="1">The sequence shown here is derived from an EMBL/GenBank/DDBJ whole genome shotgun (WGS) entry which is preliminary data.</text>
</comment>
<dbReference type="EMBL" id="JAABOE010000212">
    <property type="protein sequence ID" value="KAF3158494.1"/>
    <property type="molecule type" value="Genomic_DNA"/>
</dbReference>
<evidence type="ECO:0000313" key="2">
    <source>
        <dbReference type="Proteomes" id="UP000479691"/>
    </source>
</evidence>
<gene>
    <name evidence="1" type="ORF">TWF788_004726</name>
</gene>
<reference evidence="1 2" key="1">
    <citation type="submission" date="2019-06" db="EMBL/GenBank/DDBJ databases">
        <authorList>
            <person name="Palmer J.M."/>
        </authorList>
    </citation>
    <scope>NUCLEOTIDE SEQUENCE [LARGE SCALE GENOMIC DNA]</scope>
    <source>
        <strain evidence="1 2">TWF788</strain>
    </source>
</reference>
<evidence type="ECO:0000313" key="1">
    <source>
        <dbReference type="EMBL" id="KAF3158494.1"/>
    </source>
</evidence>
<name>A0A7C8JY19_ORBOL</name>
<dbReference type="Proteomes" id="UP000479691">
    <property type="component" value="Unassembled WGS sequence"/>
</dbReference>
<organism evidence="1 2">
    <name type="scientific">Orbilia oligospora</name>
    <name type="common">Nematode-trapping fungus</name>
    <name type="synonym">Arthrobotrys oligospora</name>
    <dbReference type="NCBI Taxonomy" id="2813651"/>
    <lineage>
        <taxon>Eukaryota</taxon>
        <taxon>Fungi</taxon>
        <taxon>Dikarya</taxon>
        <taxon>Ascomycota</taxon>
        <taxon>Pezizomycotina</taxon>
        <taxon>Orbiliomycetes</taxon>
        <taxon>Orbiliales</taxon>
        <taxon>Orbiliaceae</taxon>
        <taxon>Orbilia</taxon>
    </lineage>
</organism>
<proteinExistence type="predicted"/>
<accession>A0A7C8JY19</accession>